<organism evidence="1 2">
    <name type="scientific">Phaseolus angularis</name>
    <name type="common">Azuki bean</name>
    <name type="synonym">Vigna angularis</name>
    <dbReference type="NCBI Taxonomy" id="3914"/>
    <lineage>
        <taxon>Eukaryota</taxon>
        <taxon>Viridiplantae</taxon>
        <taxon>Streptophyta</taxon>
        <taxon>Embryophyta</taxon>
        <taxon>Tracheophyta</taxon>
        <taxon>Spermatophyta</taxon>
        <taxon>Magnoliopsida</taxon>
        <taxon>eudicotyledons</taxon>
        <taxon>Gunneridae</taxon>
        <taxon>Pentapetalae</taxon>
        <taxon>rosids</taxon>
        <taxon>fabids</taxon>
        <taxon>Fabales</taxon>
        <taxon>Fabaceae</taxon>
        <taxon>Papilionoideae</taxon>
        <taxon>50 kb inversion clade</taxon>
        <taxon>NPAAA clade</taxon>
        <taxon>indigoferoid/millettioid clade</taxon>
        <taxon>Phaseoleae</taxon>
        <taxon>Vigna</taxon>
    </lineage>
</organism>
<gene>
    <name evidence="1" type="ORF">HKW66_Vig0077020</name>
</gene>
<comment type="caution">
    <text evidence="1">The sequence shown here is derived from an EMBL/GenBank/DDBJ whole genome shotgun (WGS) entry which is preliminary data.</text>
</comment>
<evidence type="ECO:0000313" key="1">
    <source>
        <dbReference type="EMBL" id="KAG2394923.1"/>
    </source>
</evidence>
<sequence length="143" mass="15706">MKLKGSVAIVVKQSSLVKGEKRTHIMLKEPTTPFWHVGGNCKRGDIPPEDLNKMLDLDGHQHPLNDLSCYLQPRPGTGSLSRSGRSKTLTPANLEELFSSEISSSPRYSDPAAAFVFSPTHKSIVLNQFQQINCSQSVKTGMV</sequence>
<evidence type="ECO:0000313" key="2">
    <source>
        <dbReference type="Proteomes" id="UP000743370"/>
    </source>
</evidence>
<dbReference type="AlphaFoldDB" id="A0A8T0K8P6"/>
<name>A0A8T0K8P6_PHAAN</name>
<proteinExistence type="predicted"/>
<dbReference type="Proteomes" id="UP000743370">
    <property type="component" value="Unassembled WGS sequence"/>
</dbReference>
<accession>A0A8T0K8P6</accession>
<reference evidence="1 2" key="1">
    <citation type="submission" date="2020-05" db="EMBL/GenBank/DDBJ databases">
        <title>Vigna angularis (adzuki bean) Var. LongXiaoDou No. 4 denovo assembly.</title>
        <authorList>
            <person name="Xiang H."/>
        </authorList>
    </citation>
    <scope>NUCLEOTIDE SEQUENCE [LARGE SCALE GENOMIC DNA]</scope>
    <source>
        <tissue evidence="1">Leaf</tissue>
    </source>
</reference>
<dbReference type="EMBL" id="JABFOF010000006">
    <property type="protein sequence ID" value="KAG2394923.1"/>
    <property type="molecule type" value="Genomic_DNA"/>
</dbReference>
<protein>
    <submittedName>
        <fullName evidence="1">Zinc finger CCCH domain-containing protein</fullName>
    </submittedName>
</protein>